<dbReference type="InterPro" id="IPR032693">
    <property type="entry name" value="YtkA-like_dom"/>
</dbReference>
<comment type="caution">
    <text evidence="2">The sequence shown here is derived from an EMBL/GenBank/DDBJ whole genome shotgun (WGS) entry which is preliminary data.</text>
</comment>
<dbReference type="RefSeq" id="WP_301248755.1">
    <property type="nucleotide sequence ID" value="NZ_JAROCD010000013.1"/>
</dbReference>
<evidence type="ECO:0000313" key="3">
    <source>
        <dbReference type="Proteomes" id="UP001174205"/>
    </source>
</evidence>
<accession>A0ABT8JIT1</accession>
<proteinExistence type="predicted"/>
<dbReference type="EMBL" id="JAROCD010000013">
    <property type="protein sequence ID" value="MDN4604337.1"/>
    <property type="molecule type" value="Genomic_DNA"/>
</dbReference>
<organism evidence="2 3">
    <name type="scientific">Paenibacillus vandeheii</name>
    <dbReference type="NCBI Taxonomy" id="3035917"/>
    <lineage>
        <taxon>Bacteria</taxon>
        <taxon>Bacillati</taxon>
        <taxon>Bacillota</taxon>
        <taxon>Bacilli</taxon>
        <taxon>Bacillales</taxon>
        <taxon>Paenibacillaceae</taxon>
        <taxon>Paenibacillus</taxon>
    </lineage>
</organism>
<evidence type="ECO:0000259" key="1">
    <source>
        <dbReference type="Pfam" id="PF13115"/>
    </source>
</evidence>
<sequence>MSGQVRWFMPFIILTLLIAGCSYEEQSQSGEMPEMIKVQLVVPDKASLHKPVTLQVKLTQGEVPVSNADQVQFQIWDELEDAPAVSPELGMMTEDKLEEQGALKASEVESGLYEVQYTFEQAGTYVVQAHVTHGAMHSMPRAKIQAK</sequence>
<dbReference type="PROSITE" id="PS51257">
    <property type="entry name" value="PROKAR_LIPOPROTEIN"/>
    <property type="match status" value="1"/>
</dbReference>
<evidence type="ECO:0000313" key="2">
    <source>
        <dbReference type="EMBL" id="MDN4604337.1"/>
    </source>
</evidence>
<name>A0ABT8JIT1_9BACL</name>
<gene>
    <name evidence="2" type="ORF">P5G61_24135</name>
</gene>
<protein>
    <submittedName>
        <fullName evidence="2">FixH family protein</fullName>
    </submittedName>
</protein>
<reference evidence="2" key="1">
    <citation type="submission" date="2023-03" db="EMBL/GenBank/DDBJ databases">
        <title>MT1 and MT2 Draft Genomes of Novel Species.</title>
        <authorList>
            <person name="Venkateswaran K."/>
        </authorList>
    </citation>
    <scope>NUCLEOTIDE SEQUENCE</scope>
    <source>
        <strain evidence="2">F6_3S_P_1C</strain>
    </source>
</reference>
<dbReference type="Pfam" id="PF13115">
    <property type="entry name" value="YtkA"/>
    <property type="match status" value="1"/>
</dbReference>
<keyword evidence="3" id="KW-1185">Reference proteome</keyword>
<dbReference type="Proteomes" id="UP001174205">
    <property type="component" value="Unassembled WGS sequence"/>
</dbReference>
<feature type="domain" description="YtkA-like" evidence="1">
    <location>
        <begin position="36"/>
        <end position="130"/>
    </location>
</feature>